<reference evidence="2 3" key="1">
    <citation type="journal article" date="2012" name="Nature">
        <title>The bonobo genome compared with the chimpanzee and human genomes.</title>
        <authorList>
            <person name="Prufer K."/>
            <person name="Munch K."/>
            <person name="Hellmann I."/>
            <person name="Akagi K."/>
            <person name="Miller J.R."/>
            <person name="Walenz B."/>
            <person name="Koren S."/>
            <person name="Sutton G."/>
            <person name="Kodira C."/>
            <person name="Winer R."/>
            <person name="Knight J.R."/>
            <person name="Mullikin J.C."/>
            <person name="Meader S.J."/>
            <person name="Ponting C.P."/>
            <person name="Lunter G."/>
            <person name="Higashino S."/>
            <person name="Hobolth A."/>
            <person name="Dutheil J."/>
            <person name="Karakoc E."/>
            <person name="Alkan C."/>
            <person name="Sajjadian S."/>
            <person name="Catacchio C.R."/>
            <person name="Ventura M."/>
            <person name="Marques-Bonet T."/>
            <person name="Eichler E.E."/>
            <person name="Andre C."/>
            <person name="Atencia R."/>
            <person name="Mugisha L."/>
            <person name="Junhold J."/>
            <person name="Patterson N."/>
            <person name="Siebauer M."/>
            <person name="Good J.M."/>
            <person name="Fischer A."/>
            <person name="Ptak S.E."/>
            <person name="Lachmann M."/>
            <person name="Symer D.E."/>
            <person name="Mailund T."/>
            <person name="Schierup M.H."/>
            <person name="Andres A.M."/>
            <person name="Kelso J."/>
            <person name="Paabo S."/>
        </authorList>
    </citation>
    <scope>NUCLEOTIDE SEQUENCE [LARGE SCALE GENOMIC DNA]</scope>
</reference>
<dbReference type="EMBL" id="AJFE02033788">
    <property type="status" value="NOT_ANNOTATED_CDS"/>
    <property type="molecule type" value="Genomic_DNA"/>
</dbReference>
<reference evidence="2" key="3">
    <citation type="submission" date="2025-09" db="UniProtKB">
        <authorList>
            <consortium name="Ensembl"/>
        </authorList>
    </citation>
    <scope>IDENTIFICATION</scope>
</reference>
<name>A0A2R9AHD9_PANPA</name>
<dbReference type="Ensembl" id="ENSPPAT00000037661.1">
    <property type="protein sequence ID" value="ENSPPAP00000014973.1"/>
    <property type="gene ID" value="ENSPPAG00000030655.1"/>
</dbReference>
<accession>A0A2R9AHD9</accession>
<dbReference type="Bgee" id="ENSPPAG00000030655">
    <property type="expression patterns" value="Expressed in heart and 3 other cell types or tissues"/>
</dbReference>
<feature type="compositionally biased region" description="Basic residues" evidence="1">
    <location>
        <begin position="18"/>
        <end position="29"/>
    </location>
</feature>
<reference evidence="2" key="2">
    <citation type="submission" date="2025-08" db="UniProtKB">
        <authorList>
            <consortium name="Ensembl"/>
        </authorList>
    </citation>
    <scope>IDENTIFICATION</scope>
</reference>
<proteinExistence type="predicted"/>
<dbReference type="GeneTree" id="ENSGT00940000165389"/>
<feature type="region of interest" description="Disordered" evidence="1">
    <location>
        <begin position="1"/>
        <end position="32"/>
    </location>
</feature>
<evidence type="ECO:0000256" key="1">
    <source>
        <dbReference type="SAM" id="MobiDB-lite"/>
    </source>
</evidence>
<evidence type="ECO:0000313" key="2">
    <source>
        <dbReference type="Ensembl" id="ENSPPAP00000014973.1"/>
    </source>
</evidence>
<sequence length="128" mass="13885">MMGFLLPPASRGTWRPFSRSRKRQMRRRRTQDPSRFVALCPALLPFASVPEASPTVLAFPPVVLTGTSTDGIPFALSLQGISFVLPSPQVASLPLGHSSGSSGFPFPVFFIPVGLTPKYEKSHCNSNK</sequence>
<dbReference type="OMA" id="KYEKSHC"/>
<evidence type="ECO:0000313" key="3">
    <source>
        <dbReference type="Proteomes" id="UP000240080"/>
    </source>
</evidence>
<dbReference type="AlphaFoldDB" id="A0A2R9AHD9"/>
<dbReference type="Proteomes" id="UP000240080">
    <property type="component" value="Chromosome 9"/>
</dbReference>
<dbReference type="STRING" id="9597.ENSPPAP00000014973"/>
<organism evidence="2 3">
    <name type="scientific">Pan paniscus</name>
    <name type="common">Pygmy chimpanzee</name>
    <name type="synonym">Bonobo</name>
    <dbReference type="NCBI Taxonomy" id="9597"/>
    <lineage>
        <taxon>Eukaryota</taxon>
        <taxon>Metazoa</taxon>
        <taxon>Chordata</taxon>
        <taxon>Craniata</taxon>
        <taxon>Vertebrata</taxon>
        <taxon>Euteleostomi</taxon>
        <taxon>Mammalia</taxon>
        <taxon>Eutheria</taxon>
        <taxon>Euarchontoglires</taxon>
        <taxon>Primates</taxon>
        <taxon>Haplorrhini</taxon>
        <taxon>Catarrhini</taxon>
        <taxon>Hominidae</taxon>
        <taxon>Pan</taxon>
    </lineage>
</organism>
<protein>
    <submittedName>
        <fullName evidence="2">Uncharacterized protein</fullName>
    </submittedName>
</protein>
<keyword evidence="3" id="KW-1185">Reference proteome</keyword>